<dbReference type="Gene3D" id="3.20.20.70">
    <property type="entry name" value="Aldolase class I"/>
    <property type="match status" value="1"/>
</dbReference>
<evidence type="ECO:0000256" key="2">
    <source>
        <dbReference type="ARBA" id="ARBA00022485"/>
    </source>
</evidence>
<organism evidence="8 9">
    <name type="scientific">Hoylesella saccharolytica F0055</name>
    <dbReference type="NCBI Taxonomy" id="1127699"/>
    <lineage>
        <taxon>Bacteria</taxon>
        <taxon>Pseudomonadati</taxon>
        <taxon>Bacteroidota</taxon>
        <taxon>Bacteroidia</taxon>
        <taxon>Bacteroidales</taxon>
        <taxon>Prevotellaceae</taxon>
        <taxon>Hoylesella</taxon>
    </lineage>
</organism>
<dbReference type="AlphaFoldDB" id="L1NDY8"/>
<dbReference type="InterPro" id="IPR007197">
    <property type="entry name" value="rSAM"/>
</dbReference>
<keyword evidence="3" id="KW-0949">S-adenosyl-L-methionine</keyword>
<dbReference type="PANTHER" id="PTHR30352">
    <property type="entry name" value="PYRUVATE FORMATE-LYASE-ACTIVATING ENZYME"/>
    <property type="match status" value="1"/>
</dbReference>
<keyword evidence="2" id="KW-0004">4Fe-4S</keyword>
<keyword evidence="5" id="KW-0408">Iron</keyword>
<feature type="domain" description="Radical SAM core" evidence="7">
    <location>
        <begin position="37"/>
        <end position="176"/>
    </location>
</feature>
<dbReference type="InterPro" id="IPR034457">
    <property type="entry name" value="Organic_radical-activating"/>
</dbReference>
<keyword evidence="4" id="KW-0479">Metal-binding</keyword>
<dbReference type="PATRIC" id="fig|1127699.3.peg.956"/>
<comment type="caution">
    <text evidence="8">The sequence shown here is derived from an EMBL/GenBank/DDBJ whole genome shotgun (WGS) entry which is preliminary data.</text>
</comment>
<dbReference type="EMBL" id="AMEP01000068">
    <property type="protein sequence ID" value="EKY01490.1"/>
    <property type="molecule type" value="Genomic_DNA"/>
</dbReference>
<dbReference type="Pfam" id="PF04055">
    <property type="entry name" value="Radical_SAM"/>
    <property type="match status" value="1"/>
</dbReference>
<evidence type="ECO:0000313" key="9">
    <source>
        <dbReference type="Proteomes" id="UP000010433"/>
    </source>
</evidence>
<evidence type="ECO:0000259" key="7">
    <source>
        <dbReference type="Pfam" id="PF04055"/>
    </source>
</evidence>
<sequence length="217" mass="25110">MNPHRLNQDGDLRAPIIGIDRHRIQTDGQGVTTLVGFHGCPLYCRYCLNDQCHYPEGICQILSPEELYEEVKLDDLYFLATGGGITFGGGEPCLQSQFIRKFRECCGPQWKINVETCLNISRSHLELLVPVVDQYIIDIKETNNHIYRRYTKVDNQQMLHNLSWLLQQVDSSRILIRIPRIPHFNTQLHISRSIAHLKSLGITRFDVFSYQIKAPFK</sequence>
<dbReference type="SUPFAM" id="SSF102114">
    <property type="entry name" value="Radical SAM enzymes"/>
    <property type="match status" value="1"/>
</dbReference>
<dbReference type="InterPro" id="IPR013785">
    <property type="entry name" value="Aldolase_TIM"/>
</dbReference>
<comment type="cofactor">
    <cofactor evidence="1">
        <name>[4Fe-4S] cluster</name>
        <dbReference type="ChEBI" id="CHEBI:49883"/>
    </cofactor>
</comment>
<accession>L1NDY8</accession>
<dbReference type="STRING" id="1127699.HMPREF9151_01032"/>
<dbReference type="RefSeq" id="WP_009162246.1">
    <property type="nucleotide sequence ID" value="NZ_KB290986.1"/>
</dbReference>
<evidence type="ECO:0000256" key="3">
    <source>
        <dbReference type="ARBA" id="ARBA00022691"/>
    </source>
</evidence>
<dbReference type="SFLD" id="SFLDS00029">
    <property type="entry name" value="Radical_SAM"/>
    <property type="match status" value="1"/>
</dbReference>
<dbReference type="HOGENOM" id="CLU_1298823_0_0_10"/>
<dbReference type="Proteomes" id="UP000010433">
    <property type="component" value="Unassembled WGS sequence"/>
</dbReference>
<protein>
    <submittedName>
        <fullName evidence="8">Radical SAM domain protein</fullName>
    </submittedName>
</protein>
<gene>
    <name evidence="8" type="ORF">HMPREF9151_01032</name>
</gene>
<evidence type="ECO:0000256" key="5">
    <source>
        <dbReference type="ARBA" id="ARBA00023004"/>
    </source>
</evidence>
<keyword evidence="6" id="KW-0411">Iron-sulfur</keyword>
<evidence type="ECO:0000256" key="4">
    <source>
        <dbReference type="ARBA" id="ARBA00022723"/>
    </source>
</evidence>
<dbReference type="GO" id="GO:0003824">
    <property type="term" value="F:catalytic activity"/>
    <property type="evidence" value="ECO:0007669"/>
    <property type="project" value="InterPro"/>
</dbReference>
<dbReference type="GO" id="GO:0051539">
    <property type="term" value="F:4 iron, 4 sulfur cluster binding"/>
    <property type="evidence" value="ECO:0007669"/>
    <property type="project" value="UniProtKB-KW"/>
</dbReference>
<evidence type="ECO:0000256" key="6">
    <source>
        <dbReference type="ARBA" id="ARBA00023014"/>
    </source>
</evidence>
<proteinExistence type="predicted"/>
<name>L1NDY8_9BACT</name>
<dbReference type="InterPro" id="IPR058240">
    <property type="entry name" value="rSAM_sf"/>
</dbReference>
<dbReference type="GO" id="GO:0046872">
    <property type="term" value="F:metal ion binding"/>
    <property type="evidence" value="ECO:0007669"/>
    <property type="project" value="UniProtKB-KW"/>
</dbReference>
<dbReference type="OrthoDB" id="9782387at2"/>
<reference evidence="8 9" key="1">
    <citation type="submission" date="2012-05" db="EMBL/GenBank/DDBJ databases">
        <authorList>
            <person name="Weinstock G."/>
            <person name="Sodergren E."/>
            <person name="Lobos E.A."/>
            <person name="Fulton L."/>
            <person name="Fulton R."/>
            <person name="Courtney L."/>
            <person name="Fronick C."/>
            <person name="O'Laughlin M."/>
            <person name="Godfrey J."/>
            <person name="Wilson R.M."/>
            <person name="Miner T."/>
            <person name="Farmer C."/>
            <person name="Delehaunty K."/>
            <person name="Cordes M."/>
            <person name="Minx P."/>
            <person name="Tomlinson C."/>
            <person name="Chen J."/>
            <person name="Wollam A."/>
            <person name="Pepin K.H."/>
            <person name="Bhonagiri V."/>
            <person name="Zhang X."/>
            <person name="Suruliraj S."/>
            <person name="Warren W."/>
            <person name="Mitreva M."/>
            <person name="Mardis E.R."/>
            <person name="Wilson R.K."/>
        </authorList>
    </citation>
    <scope>NUCLEOTIDE SEQUENCE [LARGE SCALE GENOMIC DNA]</scope>
    <source>
        <strain evidence="8 9">F0055</strain>
    </source>
</reference>
<dbReference type="PANTHER" id="PTHR30352:SF4">
    <property type="entry name" value="PYRUVATE FORMATE-LYASE 2-ACTIVATING ENZYME"/>
    <property type="match status" value="1"/>
</dbReference>
<evidence type="ECO:0000313" key="8">
    <source>
        <dbReference type="EMBL" id="EKY01490.1"/>
    </source>
</evidence>
<evidence type="ECO:0000256" key="1">
    <source>
        <dbReference type="ARBA" id="ARBA00001966"/>
    </source>
</evidence>
<keyword evidence="9" id="KW-1185">Reference proteome</keyword>